<dbReference type="EMBL" id="BGPR01002275">
    <property type="protein sequence ID" value="GBM70814.1"/>
    <property type="molecule type" value="Genomic_DNA"/>
</dbReference>
<keyword evidence="2" id="KW-1185">Reference proteome</keyword>
<evidence type="ECO:0000313" key="2">
    <source>
        <dbReference type="Proteomes" id="UP000499080"/>
    </source>
</evidence>
<comment type="caution">
    <text evidence="1">The sequence shown here is derived from an EMBL/GenBank/DDBJ whole genome shotgun (WGS) entry which is preliminary data.</text>
</comment>
<dbReference type="Proteomes" id="UP000499080">
    <property type="component" value="Unassembled WGS sequence"/>
</dbReference>
<organism evidence="1 2">
    <name type="scientific">Araneus ventricosus</name>
    <name type="common">Orbweaver spider</name>
    <name type="synonym">Epeira ventricosa</name>
    <dbReference type="NCBI Taxonomy" id="182803"/>
    <lineage>
        <taxon>Eukaryota</taxon>
        <taxon>Metazoa</taxon>
        <taxon>Ecdysozoa</taxon>
        <taxon>Arthropoda</taxon>
        <taxon>Chelicerata</taxon>
        <taxon>Arachnida</taxon>
        <taxon>Araneae</taxon>
        <taxon>Araneomorphae</taxon>
        <taxon>Entelegynae</taxon>
        <taxon>Araneoidea</taxon>
        <taxon>Araneidae</taxon>
        <taxon>Araneus</taxon>
    </lineage>
</organism>
<gene>
    <name evidence="1" type="ORF">AVEN_142100_1</name>
</gene>
<dbReference type="AlphaFoldDB" id="A0A4Y2HZ32"/>
<reference evidence="1 2" key="1">
    <citation type="journal article" date="2019" name="Sci. Rep.">
        <title>Orb-weaving spider Araneus ventricosus genome elucidates the spidroin gene catalogue.</title>
        <authorList>
            <person name="Kono N."/>
            <person name="Nakamura H."/>
            <person name="Ohtoshi R."/>
            <person name="Moran D.A.P."/>
            <person name="Shinohara A."/>
            <person name="Yoshida Y."/>
            <person name="Fujiwara M."/>
            <person name="Mori M."/>
            <person name="Tomita M."/>
            <person name="Arakawa K."/>
        </authorList>
    </citation>
    <scope>NUCLEOTIDE SEQUENCE [LARGE SCALE GENOMIC DNA]</scope>
</reference>
<protein>
    <submittedName>
        <fullName evidence="1">Uncharacterized protein</fullName>
    </submittedName>
</protein>
<proteinExistence type="predicted"/>
<dbReference type="OrthoDB" id="5983950at2759"/>
<name>A0A4Y2HZ32_ARAVE</name>
<sequence>MEDVLSLKLPPMDAEIGTINHRIRMVGSSQLKNFIRDGVVSWRLRQGKDVMPDIVSQADVIDDLSNVIVILGAFHLLMSYMGAVGQIMGGSGLKEMWHEAKNAVVHTANGHTYARAL</sequence>
<evidence type="ECO:0000313" key="1">
    <source>
        <dbReference type="EMBL" id="GBM70814.1"/>
    </source>
</evidence>
<accession>A0A4Y2HZ32</accession>